<dbReference type="Proteomes" id="UP000651057">
    <property type="component" value="Unassembled WGS sequence"/>
</dbReference>
<keyword evidence="3" id="KW-1185">Reference proteome</keyword>
<protein>
    <recommendedName>
        <fullName evidence="4">DUF4112 domain-containing protein</fullName>
    </recommendedName>
</protein>
<evidence type="ECO:0000313" key="3">
    <source>
        <dbReference type="Proteomes" id="UP000651057"/>
    </source>
</evidence>
<dbReference type="EMBL" id="JAERQJ010000009">
    <property type="protein sequence ID" value="MBL0685529.1"/>
    <property type="molecule type" value="Genomic_DNA"/>
</dbReference>
<accession>A0A936ZU04</accession>
<gene>
    <name evidence="2" type="ORF">JJQ60_18485</name>
</gene>
<comment type="caution">
    <text evidence="2">The sequence shown here is derived from an EMBL/GenBank/DDBJ whole genome shotgun (WGS) entry which is preliminary data.</text>
</comment>
<sequence>MVNDKYKKLGLSLLFDGLGMVTYIIPGVGEFGDVIWAPLAGWLMTKMYKGNVGKAAGVFTLVEEALPGFDIIPTFTIMWLYTYVFKKETVKDIIDADVS</sequence>
<keyword evidence="1" id="KW-1133">Transmembrane helix</keyword>
<dbReference type="RefSeq" id="WP_201923719.1">
    <property type="nucleotide sequence ID" value="NZ_BAABAX010000012.1"/>
</dbReference>
<reference evidence="2" key="1">
    <citation type="submission" date="2021-01" db="EMBL/GenBank/DDBJ databases">
        <authorList>
            <person name="Zhong Y.L."/>
        </authorList>
    </citation>
    <scope>NUCLEOTIDE SEQUENCE</scope>
    <source>
        <strain evidence="2">KCTC 23302</strain>
    </source>
</reference>
<name>A0A936ZU04_9FLAO</name>
<dbReference type="AlphaFoldDB" id="A0A936ZU04"/>
<evidence type="ECO:0000313" key="2">
    <source>
        <dbReference type="EMBL" id="MBL0685529.1"/>
    </source>
</evidence>
<organism evidence="2 3">
    <name type="scientific">Aquimarina mytili</name>
    <dbReference type="NCBI Taxonomy" id="874423"/>
    <lineage>
        <taxon>Bacteria</taxon>
        <taxon>Pseudomonadati</taxon>
        <taxon>Bacteroidota</taxon>
        <taxon>Flavobacteriia</taxon>
        <taxon>Flavobacteriales</taxon>
        <taxon>Flavobacteriaceae</taxon>
        <taxon>Aquimarina</taxon>
    </lineage>
</organism>
<feature type="transmembrane region" description="Helical" evidence="1">
    <location>
        <begin position="20"/>
        <end position="44"/>
    </location>
</feature>
<keyword evidence="1" id="KW-0812">Transmembrane</keyword>
<proteinExistence type="predicted"/>
<evidence type="ECO:0008006" key="4">
    <source>
        <dbReference type="Google" id="ProtNLM"/>
    </source>
</evidence>
<evidence type="ECO:0000256" key="1">
    <source>
        <dbReference type="SAM" id="Phobius"/>
    </source>
</evidence>
<keyword evidence="1" id="KW-0472">Membrane</keyword>